<dbReference type="OrthoDB" id="203097at2759"/>
<evidence type="ECO:0000256" key="7">
    <source>
        <dbReference type="SAM" id="Phobius"/>
    </source>
</evidence>
<evidence type="ECO:0000256" key="4">
    <source>
        <dbReference type="ARBA" id="ARBA00022847"/>
    </source>
</evidence>
<evidence type="ECO:0000256" key="5">
    <source>
        <dbReference type="ARBA" id="ARBA00022989"/>
    </source>
</evidence>
<feature type="transmembrane region" description="Helical" evidence="7">
    <location>
        <begin position="209"/>
        <end position="229"/>
    </location>
</feature>
<evidence type="ECO:0000256" key="6">
    <source>
        <dbReference type="ARBA" id="ARBA00023136"/>
    </source>
</evidence>
<feature type="transmembrane region" description="Helical" evidence="7">
    <location>
        <begin position="175"/>
        <end position="197"/>
    </location>
</feature>
<feature type="chain" id="PRO_5002095222" evidence="8">
    <location>
        <begin position="24"/>
        <end position="681"/>
    </location>
</feature>
<dbReference type="GO" id="GO:0015293">
    <property type="term" value="F:symporter activity"/>
    <property type="evidence" value="ECO:0007669"/>
    <property type="project" value="UniProtKB-KW"/>
</dbReference>
<keyword evidence="4" id="KW-0813">Transport</keyword>
<dbReference type="STRING" id="6265.A0A0B2V161"/>
<feature type="transmembrane region" description="Helical" evidence="7">
    <location>
        <begin position="588"/>
        <end position="611"/>
    </location>
</feature>
<keyword evidence="3 7" id="KW-0812">Transmembrane</keyword>
<dbReference type="Proteomes" id="UP000031036">
    <property type="component" value="Unassembled WGS sequence"/>
</dbReference>
<name>A0A0B2V161_TOXCA</name>
<dbReference type="Gene3D" id="1.20.1530.20">
    <property type="match status" value="2"/>
</dbReference>
<dbReference type="InterPro" id="IPR038770">
    <property type="entry name" value="Na+/solute_symporter_sf"/>
</dbReference>
<keyword evidence="5 7" id="KW-1133">Transmembrane helix</keyword>
<dbReference type="AlphaFoldDB" id="A0A0B2V161"/>
<comment type="subcellular location">
    <subcellularLocation>
        <location evidence="1">Membrane</location>
        <topology evidence="1">Multi-pass membrane protein</topology>
    </subcellularLocation>
</comment>
<dbReference type="OMA" id="CTQFIAM"/>
<comment type="similarity">
    <text evidence="2">Belongs to the bile acid:sodium symporter (BASS) (TC 2.A.28) family.</text>
</comment>
<feature type="transmembrane region" description="Helical" evidence="7">
    <location>
        <begin position="391"/>
        <end position="410"/>
    </location>
</feature>
<protein>
    <submittedName>
        <fullName evidence="9">p3 protein</fullName>
    </submittedName>
</protein>
<dbReference type="InterPro" id="IPR002657">
    <property type="entry name" value="BilAc:Na_symport/Acr3"/>
</dbReference>
<sequence>MGTVQRGCPVLFLLRLLFDVTVSATSSGLQAFASVQFDPPFVHDLVVGKNATLHMTVGIDTRHESFPYLAKKQPWRIQLKSMDEEVVSVVDDDKEFHLDHLGSNSSQRFQTNFTIAGHFLGKTAIRVRLLTADEEIGNNDTFNMQISTIDAAKRGEGQLLDVWVSQERGRLINRLFLTTLIILIVIANTLMGCELDLKVVLETIKKPVAPLIGFCTQFIAMPLLAYGIANVVFVSRGLHSFALGLFVTGCAPGGGASNYWTLLLDGNLPVSITMTFVSTLAAVVMMPLWMWAFGQHFLRGYNADAHIKVPYWKIVSSLFTLVVPVLIGVLISRWKPAVRDKARKLDLKVVLETIKKPVAPLIGFCTQFIAMPLLAYGIANVVFVSRGLHSFALGLFVTGCAPGGGASNYWTLLLDGNLPVSITMTFVSTLAAVVMMPLWMWAFGQHFLRGYNADAHIKVPYWKIVSSLFTLVVPVLIGVLISRWKPAVRDKARKFMRPFIVFVLIFLVVFGTIANFYMVRLLTWTAVLGGLLLPWCGFTIGCFTAVLFRQSPANVTAIAIETGIQNTGIAIMLLKFSFPDPDADISALIPVIAASLTPVPLLSAVGVHMAMRYLRKRRSANECCAEVYDVKETPVDAAPSLPSVKDVEEGSPLVQRAALPLAVGDTSVNPSDARRPYNMVS</sequence>
<evidence type="ECO:0000256" key="8">
    <source>
        <dbReference type="SAM" id="SignalP"/>
    </source>
</evidence>
<evidence type="ECO:0000256" key="3">
    <source>
        <dbReference type="ARBA" id="ARBA00022692"/>
    </source>
</evidence>
<evidence type="ECO:0000313" key="10">
    <source>
        <dbReference type="Proteomes" id="UP000031036"/>
    </source>
</evidence>
<dbReference type="PANTHER" id="PTHR10361:SF28">
    <property type="entry name" value="P3 PROTEIN-RELATED"/>
    <property type="match status" value="1"/>
</dbReference>
<feature type="signal peptide" evidence="8">
    <location>
        <begin position="1"/>
        <end position="23"/>
    </location>
</feature>
<feature type="transmembrane region" description="Helical" evidence="7">
    <location>
        <begin position="358"/>
        <end position="379"/>
    </location>
</feature>
<accession>A0A0B2V161</accession>
<dbReference type="Pfam" id="PF01758">
    <property type="entry name" value="SBF"/>
    <property type="match status" value="2"/>
</dbReference>
<proteinExistence type="inferred from homology"/>
<evidence type="ECO:0000256" key="2">
    <source>
        <dbReference type="ARBA" id="ARBA00006528"/>
    </source>
</evidence>
<gene>
    <name evidence="9" type="primary">Slc10a3</name>
    <name evidence="9" type="ORF">Tcan_18569</name>
</gene>
<feature type="transmembrane region" description="Helical" evidence="7">
    <location>
        <begin position="524"/>
        <end position="548"/>
    </location>
</feature>
<organism evidence="9 10">
    <name type="scientific">Toxocara canis</name>
    <name type="common">Canine roundworm</name>
    <dbReference type="NCBI Taxonomy" id="6265"/>
    <lineage>
        <taxon>Eukaryota</taxon>
        <taxon>Metazoa</taxon>
        <taxon>Ecdysozoa</taxon>
        <taxon>Nematoda</taxon>
        <taxon>Chromadorea</taxon>
        <taxon>Rhabditida</taxon>
        <taxon>Spirurina</taxon>
        <taxon>Ascaridomorpha</taxon>
        <taxon>Ascaridoidea</taxon>
        <taxon>Toxocaridae</taxon>
        <taxon>Toxocara</taxon>
    </lineage>
</organism>
<reference evidence="9 10" key="1">
    <citation type="submission" date="2014-11" db="EMBL/GenBank/DDBJ databases">
        <title>Genetic blueprint of the zoonotic pathogen Toxocara canis.</title>
        <authorList>
            <person name="Zhu X.-Q."/>
            <person name="Korhonen P.K."/>
            <person name="Cai H."/>
            <person name="Young N.D."/>
            <person name="Nejsum P."/>
            <person name="von Samson-Himmelstjerna G."/>
            <person name="Boag P.R."/>
            <person name="Tan P."/>
            <person name="Li Q."/>
            <person name="Min J."/>
            <person name="Yang Y."/>
            <person name="Wang X."/>
            <person name="Fang X."/>
            <person name="Hall R.S."/>
            <person name="Hofmann A."/>
            <person name="Sternberg P.W."/>
            <person name="Jex A.R."/>
            <person name="Gasser R.B."/>
        </authorList>
    </citation>
    <scope>NUCLEOTIDE SEQUENCE [LARGE SCALE GENOMIC DNA]</scope>
    <source>
        <strain evidence="9">PN_DK_2014</strain>
    </source>
</reference>
<dbReference type="EMBL" id="JPKZ01002766">
    <property type="protein sequence ID" value="KHN75263.1"/>
    <property type="molecule type" value="Genomic_DNA"/>
</dbReference>
<dbReference type="PANTHER" id="PTHR10361">
    <property type="entry name" value="SODIUM-BILE ACID COTRANSPORTER"/>
    <property type="match status" value="1"/>
</dbReference>
<keyword evidence="8" id="KW-0732">Signal</keyword>
<keyword evidence="10" id="KW-1185">Reference proteome</keyword>
<evidence type="ECO:0000313" key="9">
    <source>
        <dbReference type="EMBL" id="KHN75263.1"/>
    </source>
</evidence>
<dbReference type="InterPro" id="IPR004710">
    <property type="entry name" value="Bilac:Na_transpt"/>
</dbReference>
<feature type="transmembrane region" description="Helical" evidence="7">
    <location>
        <begin position="422"/>
        <end position="441"/>
    </location>
</feature>
<evidence type="ECO:0000256" key="1">
    <source>
        <dbReference type="ARBA" id="ARBA00004141"/>
    </source>
</evidence>
<keyword evidence="4" id="KW-0769">Symport</keyword>
<feature type="transmembrane region" description="Helical" evidence="7">
    <location>
        <begin position="241"/>
        <end position="260"/>
    </location>
</feature>
<dbReference type="GO" id="GO:0016020">
    <property type="term" value="C:membrane"/>
    <property type="evidence" value="ECO:0007669"/>
    <property type="project" value="UniProtKB-SubCell"/>
</dbReference>
<keyword evidence="6 7" id="KW-0472">Membrane</keyword>
<feature type="transmembrane region" description="Helical" evidence="7">
    <location>
        <begin position="311"/>
        <end position="331"/>
    </location>
</feature>
<feature type="transmembrane region" description="Helical" evidence="7">
    <location>
        <begin position="495"/>
        <end position="518"/>
    </location>
</feature>
<feature type="transmembrane region" description="Helical" evidence="7">
    <location>
        <begin position="272"/>
        <end position="291"/>
    </location>
</feature>
<feature type="transmembrane region" description="Helical" evidence="7">
    <location>
        <begin position="461"/>
        <end position="483"/>
    </location>
</feature>
<comment type="caution">
    <text evidence="9">The sequence shown here is derived from an EMBL/GenBank/DDBJ whole genome shotgun (WGS) entry which is preliminary data.</text>
</comment>